<dbReference type="OrthoDB" id="8759063at2"/>
<gene>
    <name evidence="1" type="ORF">MAIT1_01664</name>
</gene>
<dbReference type="Pfam" id="PF05489">
    <property type="entry name" value="Phage_tail_X"/>
    <property type="match status" value="1"/>
</dbReference>
<sequence>MKVIYHAKEGEMVDWICHRHYGHEKAVVMVLEANPGLADHGPKLPARTRVILPPAPADEPIQSTVRLWD</sequence>
<protein>
    <submittedName>
        <fullName evidence="1">Putative tail X family protein</fullName>
    </submittedName>
</protein>
<reference evidence="1 2" key="1">
    <citation type="journal article" date="2016" name="BMC Genomics">
        <title>Combined genomic and structural analyses of a cultured magnetotactic bacterium reveals its niche adaptation to a dynamic environment.</title>
        <authorList>
            <person name="Araujo A.C."/>
            <person name="Morillo V."/>
            <person name="Cypriano J."/>
            <person name="Teixeira L.C."/>
            <person name="Leao P."/>
            <person name="Lyra S."/>
            <person name="Almeida L.G."/>
            <person name="Bazylinski D.A."/>
            <person name="Vasconcellos A.T."/>
            <person name="Abreu F."/>
            <person name="Lins U."/>
        </authorList>
    </citation>
    <scope>NUCLEOTIDE SEQUENCE [LARGE SCALE GENOMIC DNA]</scope>
    <source>
        <strain evidence="1 2">IT-1</strain>
    </source>
</reference>
<accession>A0A1Y2K127</accession>
<evidence type="ECO:0000313" key="1">
    <source>
        <dbReference type="EMBL" id="OSM01649.1"/>
    </source>
</evidence>
<proteinExistence type="predicted"/>
<dbReference type="AlphaFoldDB" id="A0A1Y2K127"/>
<dbReference type="EMBL" id="LVJN01000020">
    <property type="protein sequence ID" value="OSM01649.1"/>
    <property type="molecule type" value="Genomic_DNA"/>
</dbReference>
<name>A0A1Y2K127_9PROT</name>
<dbReference type="RefSeq" id="WP_085443516.1">
    <property type="nucleotide sequence ID" value="NZ_LVJN01000020.1"/>
</dbReference>
<organism evidence="1 2">
    <name type="scientific">Magnetofaba australis IT-1</name>
    <dbReference type="NCBI Taxonomy" id="1434232"/>
    <lineage>
        <taxon>Bacteria</taxon>
        <taxon>Pseudomonadati</taxon>
        <taxon>Pseudomonadota</taxon>
        <taxon>Magnetococcia</taxon>
        <taxon>Magnetococcales</taxon>
        <taxon>Magnetococcaceae</taxon>
        <taxon>Magnetofaba</taxon>
    </lineage>
</organism>
<dbReference type="InterPro" id="IPR008861">
    <property type="entry name" value="GpX-like"/>
</dbReference>
<evidence type="ECO:0000313" key="2">
    <source>
        <dbReference type="Proteomes" id="UP000194003"/>
    </source>
</evidence>
<comment type="caution">
    <text evidence="1">The sequence shown here is derived from an EMBL/GenBank/DDBJ whole genome shotgun (WGS) entry which is preliminary data.</text>
</comment>
<keyword evidence="2" id="KW-1185">Reference proteome</keyword>
<dbReference type="STRING" id="1434232.MAIT1_01664"/>
<dbReference type="Proteomes" id="UP000194003">
    <property type="component" value="Unassembled WGS sequence"/>
</dbReference>